<dbReference type="PROSITE" id="PS50062">
    <property type="entry name" value="BCL2_FAMILY"/>
    <property type="match status" value="1"/>
</dbReference>
<feature type="domain" description="Bcl-2 Bcl-2 homology region 1-3" evidence="8">
    <location>
        <begin position="38"/>
        <end position="135"/>
    </location>
</feature>
<organism evidence="9 10">
    <name type="scientific">Pleurodeles waltl</name>
    <name type="common">Iberian ribbed newt</name>
    <dbReference type="NCBI Taxonomy" id="8319"/>
    <lineage>
        <taxon>Eukaryota</taxon>
        <taxon>Metazoa</taxon>
        <taxon>Chordata</taxon>
        <taxon>Craniata</taxon>
        <taxon>Vertebrata</taxon>
        <taxon>Euteleostomi</taxon>
        <taxon>Amphibia</taxon>
        <taxon>Batrachia</taxon>
        <taxon>Caudata</taxon>
        <taxon>Salamandroidea</taxon>
        <taxon>Salamandridae</taxon>
        <taxon>Pleurodelinae</taxon>
        <taxon>Pleurodeles</taxon>
    </lineage>
</organism>
<dbReference type="InterPro" id="IPR046371">
    <property type="entry name" value="Bcl-2_BH1-3"/>
</dbReference>
<dbReference type="AlphaFoldDB" id="A0AAV7TWZ3"/>
<comment type="caution">
    <text evidence="9">The sequence shown here is derived from an EMBL/GenBank/DDBJ whole genome shotgun (WGS) entry which is preliminary data.</text>
</comment>
<keyword evidence="3 7" id="KW-0812">Transmembrane</keyword>
<gene>
    <name evidence="9" type="ORF">NDU88_005921</name>
</gene>
<dbReference type="InterPro" id="IPR036834">
    <property type="entry name" value="Bcl-2-like_sf"/>
</dbReference>
<evidence type="ECO:0000313" key="9">
    <source>
        <dbReference type="EMBL" id="KAJ1180704.1"/>
    </source>
</evidence>
<dbReference type="Proteomes" id="UP001066276">
    <property type="component" value="Chromosome 3_2"/>
</dbReference>
<keyword evidence="10" id="KW-1185">Reference proteome</keyword>
<accession>A0AAV7TWZ3</accession>
<proteinExistence type="inferred from homology"/>
<evidence type="ECO:0000313" key="10">
    <source>
        <dbReference type="Proteomes" id="UP001066276"/>
    </source>
</evidence>
<sequence length="178" mass="19182">MPDSLSEETSQLLEDYLQHCSLGPSSSRPPVSPKARALIRVTAEVLDAHRGFFQDSCCTLEAGGIEPALVLKRVAQQLDDEGGLSWGRVVALIAFAGSLAKRSSGCAETPRRLAGVLSHYLAQEKREWLEKNGGWDGFYHFFNKSNSHPENPNCTTYNAILAAAGVGLAGLAVLLSVR</sequence>
<reference evidence="9" key="1">
    <citation type="journal article" date="2022" name="bioRxiv">
        <title>Sequencing and chromosome-scale assembly of the giantPleurodeles waltlgenome.</title>
        <authorList>
            <person name="Brown T."/>
            <person name="Elewa A."/>
            <person name="Iarovenko S."/>
            <person name="Subramanian E."/>
            <person name="Araus A.J."/>
            <person name="Petzold A."/>
            <person name="Susuki M."/>
            <person name="Suzuki K.-i.T."/>
            <person name="Hayashi T."/>
            <person name="Toyoda A."/>
            <person name="Oliveira C."/>
            <person name="Osipova E."/>
            <person name="Leigh N.D."/>
            <person name="Simon A."/>
            <person name="Yun M.H."/>
        </authorList>
    </citation>
    <scope>NUCLEOTIDE SEQUENCE</scope>
    <source>
        <strain evidence="9">20211129_DDA</strain>
        <tissue evidence="9">Liver</tissue>
    </source>
</reference>
<protein>
    <recommendedName>
        <fullName evidence="8">Bcl-2 Bcl-2 homology region 1-3 domain-containing protein</fullName>
    </recommendedName>
</protein>
<evidence type="ECO:0000256" key="3">
    <source>
        <dbReference type="ARBA" id="ARBA00022692"/>
    </source>
</evidence>
<evidence type="ECO:0000259" key="8">
    <source>
        <dbReference type="SMART" id="SM00337"/>
    </source>
</evidence>
<keyword evidence="5 7" id="KW-1133">Transmembrane helix</keyword>
<dbReference type="GO" id="GO:0042981">
    <property type="term" value="P:regulation of apoptotic process"/>
    <property type="evidence" value="ECO:0007669"/>
    <property type="project" value="InterPro"/>
</dbReference>
<dbReference type="GO" id="GO:0097192">
    <property type="term" value="P:extrinsic apoptotic signaling pathway in absence of ligand"/>
    <property type="evidence" value="ECO:0007669"/>
    <property type="project" value="TreeGrafter"/>
</dbReference>
<evidence type="ECO:0000256" key="6">
    <source>
        <dbReference type="ARBA" id="ARBA00023136"/>
    </source>
</evidence>
<dbReference type="GO" id="GO:0005741">
    <property type="term" value="C:mitochondrial outer membrane"/>
    <property type="evidence" value="ECO:0007669"/>
    <property type="project" value="TreeGrafter"/>
</dbReference>
<evidence type="ECO:0000256" key="5">
    <source>
        <dbReference type="ARBA" id="ARBA00022989"/>
    </source>
</evidence>
<evidence type="ECO:0000256" key="1">
    <source>
        <dbReference type="ARBA" id="ARBA00004308"/>
    </source>
</evidence>
<keyword evidence="6 7" id="KW-0472">Membrane</keyword>
<dbReference type="PANTHER" id="PTHR11256:SF47">
    <property type="entry name" value="BCL-2-LIKE PROTEIN 10"/>
    <property type="match status" value="1"/>
</dbReference>
<dbReference type="SUPFAM" id="SSF56854">
    <property type="entry name" value="Bcl-2 inhibitors of programmed cell death"/>
    <property type="match status" value="1"/>
</dbReference>
<dbReference type="InterPro" id="IPR026298">
    <property type="entry name" value="Bcl-2_fam"/>
</dbReference>
<dbReference type="GO" id="GO:0001836">
    <property type="term" value="P:release of cytochrome c from mitochondria"/>
    <property type="evidence" value="ECO:0007669"/>
    <property type="project" value="TreeGrafter"/>
</dbReference>
<dbReference type="GO" id="GO:0012505">
    <property type="term" value="C:endomembrane system"/>
    <property type="evidence" value="ECO:0007669"/>
    <property type="project" value="UniProtKB-SubCell"/>
</dbReference>
<dbReference type="SMART" id="SM00337">
    <property type="entry name" value="BCL"/>
    <property type="match status" value="1"/>
</dbReference>
<dbReference type="CDD" id="cd06845">
    <property type="entry name" value="Bcl-2_like"/>
    <property type="match status" value="1"/>
</dbReference>
<feature type="transmembrane region" description="Helical" evidence="7">
    <location>
        <begin position="157"/>
        <end position="177"/>
    </location>
</feature>
<evidence type="ECO:0000256" key="4">
    <source>
        <dbReference type="ARBA" id="ARBA00022703"/>
    </source>
</evidence>
<evidence type="ECO:0000256" key="7">
    <source>
        <dbReference type="SAM" id="Phobius"/>
    </source>
</evidence>
<comment type="subcellular location">
    <subcellularLocation>
        <location evidence="1">Endomembrane system</location>
    </subcellularLocation>
</comment>
<dbReference type="Pfam" id="PF00452">
    <property type="entry name" value="Bcl-2"/>
    <property type="match status" value="1"/>
</dbReference>
<dbReference type="EMBL" id="JANPWB010000006">
    <property type="protein sequence ID" value="KAJ1180704.1"/>
    <property type="molecule type" value="Genomic_DNA"/>
</dbReference>
<dbReference type="GO" id="GO:0051400">
    <property type="term" value="F:BH domain binding"/>
    <property type="evidence" value="ECO:0007669"/>
    <property type="project" value="TreeGrafter"/>
</dbReference>
<dbReference type="InterPro" id="IPR002475">
    <property type="entry name" value="Bcl2-like"/>
</dbReference>
<dbReference type="Gene3D" id="1.10.437.10">
    <property type="entry name" value="Blc2-like"/>
    <property type="match status" value="1"/>
</dbReference>
<dbReference type="PANTHER" id="PTHR11256">
    <property type="entry name" value="BCL-2 RELATED"/>
    <property type="match status" value="1"/>
</dbReference>
<comment type="similarity">
    <text evidence="2">Belongs to the Bcl-2 family.</text>
</comment>
<evidence type="ECO:0000256" key="2">
    <source>
        <dbReference type="ARBA" id="ARBA00009458"/>
    </source>
</evidence>
<name>A0AAV7TWZ3_PLEWA</name>
<keyword evidence="4" id="KW-0053">Apoptosis</keyword>
<dbReference type="GO" id="GO:0008630">
    <property type="term" value="P:intrinsic apoptotic signaling pathway in response to DNA damage"/>
    <property type="evidence" value="ECO:0007669"/>
    <property type="project" value="TreeGrafter"/>
</dbReference>